<keyword evidence="2 10" id="KW-0813">Transport</keyword>
<evidence type="ECO:0000256" key="7">
    <source>
        <dbReference type="ARBA" id="ARBA00023136"/>
    </source>
</evidence>
<dbReference type="PANTHER" id="PTHR30069">
    <property type="entry name" value="TONB-DEPENDENT OUTER MEMBRANE RECEPTOR"/>
    <property type="match status" value="1"/>
</dbReference>
<dbReference type="AlphaFoldDB" id="A0A9Y2EQB9"/>
<dbReference type="CDD" id="cd01347">
    <property type="entry name" value="ligand_gated_channel"/>
    <property type="match status" value="1"/>
</dbReference>
<accession>A0A9Y2EQB9</accession>
<evidence type="ECO:0000256" key="1">
    <source>
        <dbReference type="ARBA" id="ARBA00004571"/>
    </source>
</evidence>
<dbReference type="GO" id="GO:0015344">
    <property type="term" value="F:siderophore uptake transmembrane transporter activity"/>
    <property type="evidence" value="ECO:0007669"/>
    <property type="project" value="TreeGrafter"/>
</dbReference>
<dbReference type="EMBL" id="CP120678">
    <property type="protein sequence ID" value="WIW69827.1"/>
    <property type="molecule type" value="Genomic_DNA"/>
</dbReference>
<dbReference type="Pfam" id="PF07715">
    <property type="entry name" value="Plug"/>
    <property type="match status" value="1"/>
</dbReference>
<keyword evidence="8 15" id="KW-0675">Receptor</keyword>
<dbReference type="InterPro" id="IPR000531">
    <property type="entry name" value="Beta-barrel_TonB"/>
</dbReference>
<evidence type="ECO:0000256" key="2">
    <source>
        <dbReference type="ARBA" id="ARBA00022448"/>
    </source>
</evidence>
<evidence type="ECO:0000313" key="16">
    <source>
        <dbReference type="Proteomes" id="UP001243623"/>
    </source>
</evidence>
<dbReference type="Pfam" id="PF00593">
    <property type="entry name" value="TonB_dep_Rec_b-barrel"/>
    <property type="match status" value="1"/>
</dbReference>
<dbReference type="InterPro" id="IPR039426">
    <property type="entry name" value="TonB-dep_rcpt-like"/>
</dbReference>
<organism evidence="15 16">
    <name type="scientific">Selenobaculum gibii</name>
    <dbReference type="NCBI Taxonomy" id="3054208"/>
    <lineage>
        <taxon>Bacteria</taxon>
        <taxon>Bacillati</taxon>
        <taxon>Bacillota</taxon>
        <taxon>Negativicutes</taxon>
        <taxon>Selenomonadales</taxon>
        <taxon>Selenomonadaceae</taxon>
        <taxon>Selenobaculum</taxon>
    </lineage>
</organism>
<name>A0A9Y2EQB9_9FIRM</name>
<dbReference type="SUPFAM" id="SSF56935">
    <property type="entry name" value="Porins"/>
    <property type="match status" value="1"/>
</dbReference>
<evidence type="ECO:0000256" key="9">
    <source>
        <dbReference type="ARBA" id="ARBA00023237"/>
    </source>
</evidence>
<keyword evidence="6 11" id="KW-0798">TonB box</keyword>
<evidence type="ECO:0000256" key="12">
    <source>
        <dbReference type="SAM" id="SignalP"/>
    </source>
</evidence>
<evidence type="ECO:0000256" key="3">
    <source>
        <dbReference type="ARBA" id="ARBA00022452"/>
    </source>
</evidence>
<evidence type="ECO:0000259" key="14">
    <source>
        <dbReference type="Pfam" id="PF07715"/>
    </source>
</evidence>
<dbReference type="InterPro" id="IPR036942">
    <property type="entry name" value="Beta-barrel_TonB_sf"/>
</dbReference>
<reference evidence="15" key="1">
    <citation type="submission" date="2023-03" db="EMBL/GenBank/DDBJ databases">
        <title>Selenobaculum gbiensis gen. nov. sp. nov., a new bacterium isolated from the gut microbiota of IBD patient.</title>
        <authorList>
            <person name="Yeo S."/>
            <person name="Park H."/>
            <person name="Huh C.S."/>
        </authorList>
    </citation>
    <scope>NUCLEOTIDE SEQUENCE</scope>
    <source>
        <strain evidence="15">ICN-92133</strain>
    </source>
</reference>
<protein>
    <submittedName>
        <fullName evidence="15">TonB-dependent receptor</fullName>
    </submittedName>
</protein>
<evidence type="ECO:0000313" key="15">
    <source>
        <dbReference type="EMBL" id="WIW69827.1"/>
    </source>
</evidence>
<keyword evidence="9 10" id="KW-0998">Cell outer membrane</keyword>
<dbReference type="PROSITE" id="PS01156">
    <property type="entry name" value="TONB_DEPENDENT_REC_2"/>
    <property type="match status" value="1"/>
</dbReference>
<evidence type="ECO:0000256" key="4">
    <source>
        <dbReference type="ARBA" id="ARBA00022692"/>
    </source>
</evidence>
<evidence type="ECO:0000256" key="5">
    <source>
        <dbReference type="ARBA" id="ARBA00022729"/>
    </source>
</evidence>
<evidence type="ECO:0000256" key="11">
    <source>
        <dbReference type="RuleBase" id="RU003357"/>
    </source>
</evidence>
<evidence type="ECO:0000256" key="6">
    <source>
        <dbReference type="ARBA" id="ARBA00023077"/>
    </source>
</evidence>
<evidence type="ECO:0000256" key="10">
    <source>
        <dbReference type="PROSITE-ProRule" id="PRU01360"/>
    </source>
</evidence>
<dbReference type="InterPro" id="IPR012910">
    <property type="entry name" value="Plug_dom"/>
</dbReference>
<dbReference type="Gene3D" id="2.40.170.20">
    <property type="entry name" value="TonB-dependent receptor, beta-barrel domain"/>
    <property type="match status" value="1"/>
</dbReference>
<dbReference type="RefSeq" id="WP_147669855.1">
    <property type="nucleotide sequence ID" value="NZ_CP120678.1"/>
</dbReference>
<feature type="chain" id="PRO_5040814438" evidence="12">
    <location>
        <begin position="25"/>
        <end position="640"/>
    </location>
</feature>
<dbReference type="Gene3D" id="2.170.130.10">
    <property type="entry name" value="TonB-dependent receptor, plug domain"/>
    <property type="match status" value="1"/>
</dbReference>
<keyword evidence="3 10" id="KW-1134">Transmembrane beta strand</keyword>
<keyword evidence="5 12" id="KW-0732">Signal</keyword>
<dbReference type="InterPro" id="IPR010917">
    <property type="entry name" value="TonB_rcpt_CS"/>
</dbReference>
<feature type="domain" description="TonB-dependent receptor-like beta-barrel" evidence="13">
    <location>
        <begin position="212"/>
        <end position="606"/>
    </location>
</feature>
<dbReference type="PANTHER" id="PTHR30069:SF29">
    <property type="entry name" value="HEMOGLOBIN AND HEMOGLOBIN-HAPTOGLOBIN-BINDING PROTEIN 1-RELATED"/>
    <property type="match status" value="1"/>
</dbReference>
<feature type="domain" description="TonB-dependent receptor plug" evidence="14">
    <location>
        <begin position="54"/>
        <end position="162"/>
    </location>
</feature>
<proteinExistence type="inferred from homology"/>
<dbReference type="PROSITE" id="PS52016">
    <property type="entry name" value="TONB_DEPENDENT_REC_3"/>
    <property type="match status" value="1"/>
</dbReference>
<gene>
    <name evidence="15" type="ORF">P3F81_07835</name>
</gene>
<keyword evidence="7 10" id="KW-0472">Membrane</keyword>
<evidence type="ECO:0000259" key="13">
    <source>
        <dbReference type="Pfam" id="PF00593"/>
    </source>
</evidence>
<keyword evidence="16" id="KW-1185">Reference proteome</keyword>
<dbReference type="GO" id="GO:0009279">
    <property type="term" value="C:cell outer membrane"/>
    <property type="evidence" value="ECO:0007669"/>
    <property type="project" value="UniProtKB-SubCell"/>
</dbReference>
<feature type="signal peptide" evidence="12">
    <location>
        <begin position="1"/>
        <end position="24"/>
    </location>
</feature>
<sequence>MKRDFLRKRTVLATIACTTFVSLALPSVEAATLDEYTLDNVVVTASKIEQNAFKAPANINVVTREMLEKNHYTNLTDVLRDVPGVTIQNYGNGGGNYTSNSIYINGTKNIVVLIDGMRVNTNGSTFSKFNASEVVDMDSIERIEILKGSASTLYGSDASGGVINIITRKVAAGDNKTSLEITGGSFGKEQYSLLNTGRTDDNVYWMLAAQKDISGDFKDGRGNTIQNKVNANDFNFKIGKDFDEDTSLIFTYESYQSDYLRPKNGGLHETQISEGEKDQRRLSILSTNRISERAVNQISLYQNKNYLNDNYNDSMNVWLMDLETSGVSDQVTYTTENHTLVGGFDFYQDKIKNYSSTSYGYTDAWRDRTITNRAFYLQDAWHMNDEWTLTTGIRTDNHSVYGRHNTPSVVLGYEANDNTNYYMSYKEFFVSPNQYQLYSSYGSLDLEPETGKTIEFGVNHKFDKTFTGSFNIFKRKAENMIGFNSDTYKYYNVGEESARGWDIQFTKQLNDNFSANVGYTHLYIDPENAYSNPNQNGYLPRGAWNLGLKYEKDQFDMQLNGRGIIDREGRKGKNIADEFTSFWIWDAAINYQFEDNAKAFIRVNNIFDKFYTDQCYDMDPDGSWYSAPGRNFQVGVQYSF</sequence>
<comment type="subcellular location">
    <subcellularLocation>
        <location evidence="1 10">Cell outer membrane</location>
        <topology evidence="1 10">Multi-pass membrane protein</topology>
    </subcellularLocation>
</comment>
<dbReference type="Proteomes" id="UP001243623">
    <property type="component" value="Chromosome"/>
</dbReference>
<keyword evidence="4 10" id="KW-0812">Transmembrane</keyword>
<dbReference type="GO" id="GO:0044718">
    <property type="term" value="P:siderophore transmembrane transport"/>
    <property type="evidence" value="ECO:0007669"/>
    <property type="project" value="TreeGrafter"/>
</dbReference>
<comment type="similarity">
    <text evidence="10 11">Belongs to the TonB-dependent receptor family.</text>
</comment>
<dbReference type="InterPro" id="IPR037066">
    <property type="entry name" value="Plug_dom_sf"/>
</dbReference>
<evidence type="ECO:0000256" key="8">
    <source>
        <dbReference type="ARBA" id="ARBA00023170"/>
    </source>
</evidence>
<dbReference type="KEGG" id="sgbi:P3F81_07835"/>